<sequence length="362" mass="39251">MELIPGLPDDVARECLIRLTYFSFAAASTTCKQWKEEIEAPQFRLWRRSHSLSQVLLVVAQARPAPARSPGCPKLPHAPSYHLAAFDPVVGSWWELPPPPGCPDGIPLFCQLAAAGTDLVLVGGIDPVTWEASGSVYVYSFVRGEWRHGADMPGVRRSFFTCASDGQGLVFVAGGHDGEKNALRSAMAYDVAANRWVPMPDMAEERDECKGVFSRGGFLVLGGYPTDAQGRFVRSAEEFDPATWQWRPATEDVLGSSPRTCTSSISNNGDEALYMCMDGDLLVGSALPDGMTRWRAAARLPTGVGACLAHVATWQGKVMVIGSARIGEPHVGYVLEANGTWERVEFQEGFSGHVQAGCLFEI</sequence>
<dbReference type="EMBL" id="CM042888">
    <property type="protein sequence ID" value="KAI4324725.1"/>
    <property type="molecule type" value="Genomic_DNA"/>
</dbReference>
<gene>
    <name evidence="1" type="ORF">MLD38_030184</name>
</gene>
<evidence type="ECO:0000313" key="2">
    <source>
        <dbReference type="Proteomes" id="UP001057402"/>
    </source>
</evidence>
<proteinExistence type="predicted"/>
<organism evidence="1 2">
    <name type="scientific">Melastoma candidum</name>
    <dbReference type="NCBI Taxonomy" id="119954"/>
    <lineage>
        <taxon>Eukaryota</taxon>
        <taxon>Viridiplantae</taxon>
        <taxon>Streptophyta</taxon>
        <taxon>Embryophyta</taxon>
        <taxon>Tracheophyta</taxon>
        <taxon>Spermatophyta</taxon>
        <taxon>Magnoliopsida</taxon>
        <taxon>eudicotyledons</taxon>
        <taxon>Gunneridae</taxon>
        <taxon>Pentapetalae</taxon>
        <taxon>rosids</taxon>
        <taxon>malvids</taxon>
        <taxon>Myrtales</taxon>
        <taxon>Melastomataceae</taxon>
        <taxon>Melastomatoideae</taxon>
        <taxon>Melastomateae</taxon>
        <taxon>Melastoma</taxon>
    </lineage>
</organism>
<comment type="caution">
    <text evidence="1">The sequence shown here is derived from an EMBL/GenBank/DDBJ whole genome shotgun (WGS) entry which is preliminary data.</text>
</comment>
<protein>
    <submittedName>
        <fullName evidence="1">Uncharacterized protein</fullName>
    </submittedName>
</protein>
<dbReference type="Proteomes" id="UP001057402">
    <property type="component" value="Chromosome 9"/>
</dbReference>
<keyword evidence="2" id="KW-1185">Reference proteome</keyword>
<reference evidence="2" key="1">
    <citation type="journal article" date="2023" name="Front. Plant Sci.">
        <title>Chromosomal-level genome assembly of Melastoma candidum provides insights into trichome evolution.</title>
        <authorList>
            <person name="Zhong Y."/>
            <person name="Wu W."/>
            <person name="Sun C."/>
            <person name="Zou P."/>
            <person name="Liu Y."/>
            <person name="Dai S."/>
            <person name="Zhou R."/>
        </authorList>
    </citation>
    <scope>NUCLEOTIDE SEQUENCE [LARGE SCALE GENOMIC DNA]</scope>
</reference>
<evidence type="ECO:0000313" key="1">
    <source>
        <dbReference type="EMBL" id="KAI4324725.1"/>
    </source>
</evidence>
<name>A0ACB9MR68_9MYRT</name>
<accession>A0ACB9MR68</accession>